<evidence type="ECO:0000256" key="1">
    <source>
        <dbReference type="ARBA" id="ARBA00004123"/>
    </source>
</evidence>
<name>A0A077WCT6_9FUNG</name>
<keyword evidence="5" id="KW-0539">Nucleus</keyword>
<dbReference type="GO" id="GO:0005634">
    <property type="term" value="C:nucleus"/>
    <property type="evidence" value="ECO:0007669"/>
    <property type="project" value="UniProtKB-SubCell"/>
</dbReference>
<dbReference type="EMBL" id="LK023314">
    <property type="protein sequence ID" value="CDS03988.1"/>
    <property type="molecule type" value="Genomic_DNA"/>
</dbReference>
<dbReference type="GO" id="GO:0003684">
    <property type="term" value="F:damaged DNA binding"/>
    <property type="evidence" value="ECO:0007669"/>
    <property type="project" value="TreeGrafter"/>
</dbReference>
<evidence type="ECO:0000256" key="6">
    <source>
        <dbReference type="SAM" id="MobiDB-lite"/>
    </source>
</evidence>
<dbReference type="Gene3D" id="3.30.160.60">
    <property type="entry name" value="Classic Zinc Finger"/>
    <property type="match status" value="1"/>
</dbReference>
<dbReference type="CDD" id="cd16273">
    <property type="entry name" value="SNM1A-1C-like_MBL-fold"/>
    <property type="match status" value="1"/>
</dbReference>
<feature type="compositionally biased region" description="Low complexity" evidence="6">
    <location>
        <begin position="248"/>
        <end position="260"/>
    </location>
</feature>
<accession>A0A077WCT6</accession>
<evidence type="ECO:0000256" key="2">
    <source>
        <dbReference type="ARBA" id="ARBA00010304"/>
    </source>
</evidence>
<organism evidence="8">
    <name type="scientific">Lichtheimia ramosa</name>
    <dbReference type="NCBI Taxonomy" id="688394"/>
    <lineage>
        <taxon>Eukaryota</taxon>
        <taxon>Fungi</taxon>
        <taxon>Fungi incertae sedis</taxon>
        <taxon>Mucoromycota</taxon>
        <taxon>Mucoromycotina</taxon>
        <taxon>Mucoromycetes</taxon>
        <taxon>Mucorales</taxon>
        <taxon>Lichtheimiaceae</taxon>
        <taxon>Lichtheimia</taxon>
    </lineage>
</organism>
<gene>
    <name evidence="8" type="ORF">LRAMOSA06943</name>
</gene>
<protein>
    <recommendedName>
        <fullName evidence="7">DNA repair metallo-beta-lactamase domain-containing protein</fullName>
    </recommendedName>
</protein>
<evidence type="ECO:0000256" key="4">
    <source>
        <dbReference type="ARBA" id="ARBA00023204"/>
    </source>
</evidence>
<comment type="subcellular location">
    <subcellularLocation>
        <location evidence="1">Nucleus</location>
    </subcellularLocation>
</comment>
<proteinExistence type="inferred from homology"/>
<comment type="similarity">
    <text evidence="2">Belongs to the DNA repair metallo-beta-lactamase (DRMBL) family.</text>
</comment>
<feature type="region of interest" description="Disordered" evidence="6">
    <location>
        <begin position="230"/>
        <end position="263"/>
    </location>
</feature>
<dbReference type="InterPro" id="IPR036866">
    <property type="entry name" value="RibonucZ/Hydroxyglut_hydro"/>
</dbReference>
<sequence>MVSTTRTAKRTQVHSSQQRNKRQRDNSTPSLTLQHYFRKTLSVQSDNNSNNTQQQTSFESDLERAIALSLAESSSPYIATSNEDEPAESTLHHDDTRAAEIHTDTGIIRTPDDIGGLVEDYTDCNVKKEPDDTGASITCEAADAPFTPIEDGIVTDMNDEKGTADTSRQCPVCQESINAETIDIMNQHINRCLDGSLTKEEESNTITTNDATKKDTKSWFRTMENAIRSVLDPKENSNTINNSGAEPSSINKPSSSSSSKGKQKRTCPFYKWVKDTTYVVDAFTYGKIPNCSGYFLTHFHSDHYGYLGKKWTHGTVYCSQITANLLQQRLGVSRHYVCVLPMNVKHPLSDTVNVSLIDANHCPGSVLLLFEILQPDGVVVRHLHTGDFRATPQMCLHPLIQQPKNPPIDTLYLDTTYLDGRYTFPIQEDVVRAACDIAYEECYNQPVQQQLQLKPATATKSSALVGWLQSSQKPKVELFTDESEGTLAAMKKTKERPMSKVLVVVGTYTIGKEKVFLNIAKRLGSKIYVNEKKRRILACQENKELDSLLVSNPQEAQVHVLPLGTLRIHLLETYLKSMNPYFTSLIAFQPTAQTFRPYGSPTIGPPLSEIIAQPPNRSIVLKPLRASTATVKLYPIPYSEHSSFRELAAFIGSLEIRRIIPTVNNRDEAARELMFTILDQWQQEKKKTKMSSIVPYQSEHYW</sequence>
<evidence type="ECO:0000256" key="5">
    <source>
        <dbReference type="ARBA" id="ARBA00023242"/>
    </source>
</evidence>
<dbReference type="GO" id="GO:0035312">
    <property type="term" value="F:5'-3' DNA exonuclease activity"/>
    <property type="evidence" value="ECO:0007669"/>
    <property type="project" value="TreeGrafter"/>
</dbReference>
<dbReference type="AlphaFoldDB" id="A0A077WCT6"/>
<dbReference type="OrthoDB" id="262529at2759"/>
<feature type="region of interest" description="Disordered" evidence="6">
    <location>
        <begin position="1"/>
        <end position="32"/>
    </location>
</feature>
<evidence type="ECO:0000259" key="7">
    <source>
        <dbReference type="Pfam" id="PF07522"/>
    </source>
</evidence>
<dbReference type="Gene3D" id="3.60.15.10">
    <property type="entry name" value="Ribonuclease Z/Hydroxyacylglutathione hydrolase-like"/>
    <property type="match status" value="1"/>
</dbReference>
<dbReference type="InterPro" id="IPR011084">
    <property type="entry name" value="DRMBL"/>
</dbReference>
<reference evidence="8" key="1">
    <citation type="journal article" date="2014" name="Genome Announc.">
        <title>De novo whole-genome sequence and genome annotation of Lichtheimia ramosa.</title>
        <authorList>
            <person name="Linde J."/>
            <person name="Schwartze V."/>
            <person name="Binder U."/>
            <person name="Lass-Florl C."/>
            <person name="Voigt K."/>
            <person name="Horn F."/>
        </authorList>
    </citation>
    <scope>NUCLEOTIDE SEQUENCE</scope>
    <source>
        <strain evidence="8">JMRC FSU:6197</strain>
    </source>
</reference>
<dbReference type="Gene3D" id="3.40.50.12650">
    <property type="match status" value="1"/>
</dbReference>
<dbReference type="GO" id="GO:0006303">
    <property type="term" value="P:double-strand break repair via nonhomologous end joining"/>
    <property type="evidence" value="ECO:0007669"/>
    <property type="project" value="TreeGrafter"/>
</dbReference>
<dbReference type="PANTHER" id="PTHR23240:SF6">
    <property type="entry name" value="DNA CROSS-LINK REPAIR 1A PROTEIN"/>
    <property type="match status" value="1"/>
</dbReference>
<keyword evidence="4" id="KW-0234">DNA repair</keyword>
<evidence type="ECO:0000313" key="8">
    <source>
        <dbReference type="EMBL" id="CDS03988.1"/>
    </source>
</evidence>
<dbReference type="GO" id="GO:0036297">
    <property type="term" value="P:interstrand cross-link repair"/>
    <property type="evidence" value="ECO:0007669"/>
    <property type="project" value="TreeGrafter"/>
</dbReference>
<dbReference type="Pfam" id="PF07522">
    <property type="entry name" value="DRMBL"/>
    <property type="match status" value="1"/>
</dbReference>
<feature type="compositionally biased region" description="Polar residues" evidence="6">
    <location>
        <begin position="236"/>
        <end position="246"/>
    </location>
</feature>
<dbReference type="PANTHER" id="PTHR23240">
    <property type="entry name" value="DNA CROSS-LINK REPAIR PROTEIN PSO2/SNM1-RELATED"/>
    <property type="match status" value="1"/>
</dbReference>
<keyword evidence="3" id="KW-0227">DNA damage</keyword>
<dbReference type="SUPFAM" id="SSF56281">
    <property type="entry name" value="Metallo-hydrolase/oxidoreductase"/>
    <property type="match status" value="1"/>
</dbReference>
<evidence type="ECO:0000256" key="3">
    <source>
        <dbReference type="ARBA" id="ARBA00022763"/>
    </source>
</evidence>
<feature type="domain" description="DNA repair metallo-beta-lactamase" evidence="7">
    <location>
        <begin position="544"/>
        <end position="665"/>
    </location>
</feature>